<keyword evidence="1" id="KW-0343">GTPase activation</keyword>
<evidence type="ECO:0000313" key="5">
    <source>
        <dbReference type="Proteomes" id="UP000030693"/>
    </source>
</evidence>
<sequence length="571" mass="59913">MASTALLSPGGLPGHYSTGASSTGGGTGMMSAGLAELDSFESLILLSIEELLDKFPSPPTNTPSFDPEPVVPASISSSIPGAGAVSGGSSSISLAPATGTPEPASLAVSATAATASPAGGASSPVALPSPGAASSSTGPAATVAGATAAAPIASSAASARAPGPSLSLEVSRSLDVAAPESPSSAAPSGLLSPQPNRDYEDLLRRATKGVIGPKEQQLLYSYIYQLSPTSYNAMQSKVLSDAKNPILRTRNSVLSDIVNRNSGPPLAEVSNYYINFNGITAPIGQAIVEKIFIHNKMGKVKFKFNLPPRDIRYDLEVTPLSGRVKSSGRGPREEIIFKLTCKTTVHIQDIIIMEVEGGPHHLFCLNIQSEPSMFGMAISTIELIPDQIFAEHIFEVPPVLVTLKTLLTQHNGYSAPGIFRLSNEDGDTTTLLRSQINRHKGDPQGIQVEDVYAVANLIKIWFRELPACILSDLPAEALASTDEAACYEALCTRVPNPARSIVFWLLDLICQVALFSSVNGMSLKALANIIGPNLYFTTGSSALPPLESLRLSQQIANFVFALLSKRAKIHS</sequence>
<evidence type="ECO:0000259" key="3">
    <source>
        <dbReference type="PROSITE" id="PS50238"/>
    </source>
</evidence>
<reference evidence="4" key="1">
    <citation type="submission" date="2013-04" db="EMBL/GenBank/DDBJ databases">
        <title>The Genome Sequence of Fonticula alba ATCC 38817.</title>
        <authorList>
            <consortium name="The Broad Institute Genomics Platform"/>
            <person name="Russ C."/>
            <person name="Cuomo C."/>
            <person name="Burger G."/>
            <person name="Gray M.W."/>
            <person name="Holland P.W.H."/>
            <person name="King N."/>
            <person name="Lang F.B.F."/>
            <person name="Roger A.J."/>
            <person name="Ruiz-Trillo I."/>
            <person name="Brown M."/>
            <person name="Walker B."/>
            <person name="Young S."/>
            <person name="Zeng Q."/>
            <person name="Gargeya S."/>
            <person name="Fitzgerald M."/>
            <person name="Haas B."/>
            <person name="Abouelleil A."/>
            <person name="Allen A.W."/>
            <person name="Alvarado L."/>
            <person name="Arachchi H.M."/>
            <person name="Berlin A.M."/>
            <person name="Chapman S.B."/>
            <person name="Gainer-Dewar J."/>
            <person name="Goldberg J."/>
            <person name="Griggs A."/>
            <person name="Gujja S."/>
            <person name="Hansen M."/>
            <person name="Howarth C."/>
            <person name="Imamovic A."/>
            <person name="Ireland A."/>
            <person name="Larimer J."/>
            <person name="McCowan C."/>
            <person name="Murphy C."/>
            <person name="Pearson M."/>
            <person name="Poon T.W."/>
            <person name="Priest M."/>
            <person name="Roberts A."/>
            <person name="Saif S."/>
            <person name="Shea T."/>
            <person name="Sisk P."/>
            <person name="Sykes S."/>
            <person name="Wortman J."/>
            <person name="Nusbaum C."/>
            <person name="Birren B."/>
        </authorList>
    </citation>
    <scope>NUCLEOTIDE SEQUENCE [LARGE SCALE GENOMIC DNA]</scope>
    <source>
        <strain evidence="4">ATCC 38817</strain>
    </source>
</reference>
<dbReference type="EMBL" id="KB932205">
    <property type="protein sequence ID" value="KCV70206.1"/>
    <property type="molecule type" value="Genomic_DNA"/>
</dbReference>
<feature type="compositionally biased region" description="Low complexity" evidence="2">
    <location>
        <begin position="177"/>
        <end position="195"/>
    </location>
</feature>
<dbReference type="OrthoDB" id="185175at2759"/>
<evidence type="ECO:0000256" key="1">
    <source>
        <dbReference type="ARBA" id="ARBA00022468"/>
    </source>
</evidence>
<dbReference type="Gene3D" id="1.10.555.10">
    <property type="entry name" value="Rho GTPase activation protein"/>
    <property type="match status" value="1"/>
</dbReference>
<proteinExistence type="predicted"/>
<feature type="region of interest" description="Disordered" evidence="2">
    <location>
        <begin position="174"/>
        <end position="196"/>
    </location>
</feature>
<dbReference type="InterPro" id="IPR000198">
    <property type="entry name" value="RhoGAP_dom"/>
</dbReference>
<dbReference type="InterPro" id="IPR044785">
    <property type="entry name" value="RopGAP1-5"/>
</dbReference>
<dbReference type="Proteomes" id="UP000030693">
    <property type="component" value="Unassembled WGS sequence"/>
</dbReference>
<dbReference type="AlphaFoldDB" id="A0A058Z7V7"/>
<dbReference type="GeneID" id="20528390"/>
<evidence type="ECO:0000256" key="2">
    <source>
        <dbReference type="SAM" id="MobiDB-lite"/>
    </source>
</evidence>
<dbReference type="CDD" id="cd00159">
    <property type="entry name" value="RhoGAP"/>
    <property type="match status" value="1"/>
</dbReference>
<dbReference type="GO" id="GO:0005096">
    <property type="term" value="F:GTPase activator activity"/>
    <property type="evidence" value="ECO:0007669"/>
    <property type="project" value="UniProtKB-KW"/>
</dbReference>
<dbReference type="SUPFAM" id="SSF48350">
    <property type="entry name" value="GTPase activation domain, GAP"/>
    <property type="match status" value="1"/>
</dbReference>
<evidence type="ECO:0000313" key="4">
    <source>
        <dbReference type="EMBL" id="KCV70206.1"/>
    </source>
</evidence>
<name>A0A058Z7V7_FONAL</name>
<dbReference type="SMART" id="SM00324">
    <property type="entry name" value="RhoGAP"/>
    <property type="match status" value="1"/>
</dbReference>
<keyword evidence="5" id="KW-1185">Reference proteome</keyword>
<dbReference type="RefSeq" id="XP_009495812.1">
    <property type="nucleotide sequence ID" value="XM_009497537.1"/>
</dbReference>
<organism evidence="4">
    <name type="scientific">Fonticula alba</name>
    <name type="common">Slime mold</name>
    <dbReference type="NCBI Taxonomy" id="691883"/>
    <lineage>
        <taxon>Eukaryota</taxon>
        <taxon>Rotosphaerida</taxon>
        <taxon>Fonticulaceae</taxon>
        <taxon>Fonticula</taxon>
    </lineage>
</organism>
<dbReference type="PANTHER" id="PTHR23177">
    <property type="entry name" value="MKIAA1688 PROTEIN"/>
    <property type="match status" value="1"/>
</dbReference>
<dbReference type="PANTHER" id="PTHR23177:SF58">
    <property type="entry name" value="RHO GTPASE-ACTIVATING PROTEIN GACK"/>
    <property type="match status" value="1"/>
</dbReference>
<dbReference type="Pfam" id="PF00620">
    <property type="entry name" value="RhoGAP"/>
    <property type="match status" value="1"/>
</dbReference>
<dbReference type="PROSITE" id="PS50238">
    <property type="entry name" value="RHOGAP"/>
    <property type="match status" value="1"/>
</dbReference>
<dbReference type="eggNOG" id="KOG4270">
    <property type="taxonomic scope" value="Eukaryota"/>
</dbReference>
<feature type="domain" description="Rho-GAP" evidence="3">
    <location>
        <begin position="388"/>
        <end position="570"/>
    </location>
</feature>
<dbReference type="InterPro" id="IPR008936">
    <property type="entry name" value="Rho_GTPase_activation_prot"/>
</dbReference>
<dbReference type="OMA" id="WYRECEP"/>
<protein>
    <recommendedName>
        <fullName evidence="3">Rho-GAP domain-containing protein</fullName>
    </recommendedName>
</protein>
<dbReference type="STRING" id="691883.A0A058Z7V7"/>
<gene>
    <name evidence="4" type="ORF">H696_03665</name>
</gene>
<dbReference type="GO" id="GO:0007165">
    <property type="term" value="P:signal transduction"/>
    <property type="evidence" value="ECO:0007669"/>
    <property type="project" value="InterPro"/>
</dbReference>
<accession>A0A058Z7V7</accession>